<sequence>MIKTRGRTCGKAVSGALGCACFPKAAQGWGYAVEGSIEPYRDGPDSLYIQGEFRQNERIFQLYGSYGMQTTQDILHAVIKSDGEWELGSLEDCWSGAYTQEFCCAGEKGGNAGCWSPTLFTYDRCCVKAEDGRFLLQEQPQIAREIASELIPRYDLNEVHWEARRQRWRYGMHASFCSKLPLPADIRAEIVADGGIDLEFAETGLFAAYEVLVRAGRFSRQVLQLGVSDGKSLDPIYPLIKIRGVGGLGLEPDAKAAEKARQNRPSRFRVEDGFATPGNIWSWARQLEDIDVVSVDIDSFDCAVIEALLDGAVAEGRSTQRLPKLLSVEINQIVPPPFKFSRLFSEKFAGGRINQQRASTSCSLSHAVESFGKRGYDLLTFSYDAIFVRRDLGPLFAAARPGLELPQDEFDCYRRSQIQMTSGPIRWVREWFFRADDPHDVHLTLDLLWNNLTRWTAFEGLQALPFSLYL</sequence>
<dbReference type="OrthoDB" id="10264994at2759"/>
<accession>A0A813EHH6</accession>
<name>A0A813EHH6_POLGL</name>
<dbReference type="EMBL" id="CAJNNV010009896">
    <property type="protein sequence ID" value="CAE8597927.1"/>
    <property type="molecule type" value="Genomic_DNA"/>
</dbReference>
<gene>
    <name evidence="1" type="ORF">PGLA1383_LOCUS16347</name>
</gene>
<evidence type="ECO:0000313" key="1">
    <source>
        <dbReference type="EMBL" id="CAE8597927.1"/>
    </source>
</evidence>
<dbReference type="OMA" id="AKAICIQ"/>
<reference evidence="1" key="1">
    <citation type="submission" date="2021-02" db="EMBL/GenBank/DDBJ databases">
        <authorList>
            <person name="Dougan E. K."/>
            <person name="Rhodes N."/>
            <person name="Thang M."/>
            <person name="Chan C."/>
        </authorList>
    </citation>
    <scope>NUCLEOTIDE SEQUENCE</scope>
</reference>
<comment type="caution">
    <text evidence="1">The sequence shown here is derived from an EMBL/GenBank/DDBJ whole genome shotgun (WGS) entry which is preliminary data.</text>
</comment>
<keyword evidence="2" id="KW-1185">Reference proteome</keyword>
<protein>
    <submittedName>
        <fullName evidence="1">Uncharacterized protein</fullName>
    </submittedName>
</protein>
<organism evidence="1 2">
    <name type="scientific">Polarella glacialis</name>
    <name type="common">Dinoflagellate</name>
    <dbReference type="NCBI Taxonomy" id="89957"/>
    <lineage>
        <taxon>Eukaryota</taxon>
        <taxon>Sar</taxon>
        <taxon>Alveolata</taxon>
        <taxon>Dinophyceae</taxon>
        <taxon>Suessiales</taxon>
        <taxon>Suessiaceae</taxon>
        <taxon>Polarella</taxon>
    </lineage>
</organism>
<proteinExistence type="predicted"/>
<evidence type="ECO:0000313" key="2">
    <source>
        <dbReference type="Proteomes" id="UP000654075"/>
    </source>
</evidence>
<dbReference type="Proteomes" id="UP000654075">
    <property type="component" value="Unassembled WGS sequence"/>
</dbReference>
<dbReference type="AlphaFoldDB" id="A0A813EHH6"/>